<feature type="transmembrane region" description="Helical" evidence="9">
    <location>
        <begin position="67"/>
        <end position="87"/>
    </location>
</feature>
<dbReference type="SUPFAM" id="SSF90123">
    <property type="entry name" value="ABC transporter transmembrane region"/>
    <property type="match status" value="1"/>
</dbReference>
<proteinExistence type="predicted"/>
<dbReference type="PANTHER" id="PTHR24221">
    <property type="entry name" value="ATP-BINDING CASSETTE SUB-FAMILY B"/>
    <property type="match status" value="1"/>
</dbReference>
<feature type="transmembrane region" description="Helical" evidence="9">
    <location>
        <begin position="284"/>
        <end position="305"/>
    </location>
</feature>
<dbReference type="Gene3D" id="1.20.1560.10">
    <property type="entry name" value="ABC transporter type 1, transmembrane domain"/>
    <property type="match status" value="1"/>
</dbReference>
<accession>A0A163XC19</accession>
<evidence type="ECO:0000256" key="3">
    <source>
        <dbReference type="ARBA" id="ARBA00022475"/>
    </source>
</evidence>
<dbReference type="Pfam" id="PF00664">
    <property type="entry name" value="ABC_membrane"/>
    <property type="match status" value="1"/>
</dbReference>
<dbReference type="GO" id="GO:0140359">
    <property type="term" value="F:ABC-type transporter activity"/>
    <property type="evidence" value="ECO:0007669"/>
    <property type="project" value="InterPro"/>
</dbReference>
<comment type="subcellular location">
    <subcellularLocation>
        <location evidence="1">Cell membrane</location>
        <topology evidence="1">Multi-pass membrane protein</topology>
    </subcellularLocation>
</comment>
<sequence length="587" mass="65416">MSKVQTNKSSSFIGILSNLIKAAGPMGGRLRMSLILILLSSVFQGAAYTCFYPIFMNLSKGQTEQVWFYIWIALGFVVISAICRWVGQDYDYGGFSSKAQYELRKRQGEKLREMPLEFLSNKRSGKWSAVISNNVDEVISYTITVSSLMMYGIITPISVGLMTFFFDWKIAIVILILFPVIIPLYRWRKPAYDRGMYYLNEVHSELNAESIEFIQGLPVLKASNGIDRIVSRLNKSIDKVREVQIFGHGKGSTPNLIITSALEVGMIVSLGLGILFVLKADSNMMVMTALMIIVIRFSELISSFVPMTMIFSLMEAGYKQITAMLTAPVLEVKDQQAKPTTYGIEFKEVDFYYEDAKDKTLSNINLSIAPKSIVALVGPSGSGKTTLARMIMRYADCQQGSISIGGVDITSLTQNDLLSMISVVFQEVYLFDDTIGNNIRMAKPSATQEEIIDAAKRAQCHDFINQLPKGYDTPIGDMGNTLSGGERQRISIARALLKNAPIVILDEPTSSLDSLSELAVQQAIDELVKEKIVIIIAHRLSTVRGADKICVLEQGCIVEEGTHETLMHKQEKYCDLWEAEKQIETLF</sequence>
<feature type="transmembrane region" description="Helical" evidence="9">
    <location>
        <begin position="256"/>
        <end position="278"/>
    </location>
</feature>
<dbReference type="GO" id="GO:0005524">
    <property type="term" value="F:ATP binding"/>
    <property type="evidence" value="ECO:0007669"/>
    <property type="project" value="UniProtKB-KW"/>
</dbReference>
<dbReference type="Pfam" id="PF00005">
    <property type="entry name" value="ABC_tran"/>
    <property type="match status" value="1"/>
</dbReference>
<dbReference type="Proteomes" id="UP000076630">
    <property type="component" value="Unassembled WGS sequence"/>
</dbReference>
<organism evidence="12 13">
    <name type="scientific">Myroides marinus</name>
    <dbReference type="NCBI Taxonomy" id="703342"/>
    <lineage>
        <taxon>Bacteria</taxon>
        <taxon>Pseudomonadati</taxon>
        <taxon>Bacteroidota</taxon>
        <taxon>Flavobacteriia</taxon>
        <taxon>Flavobacteriales</taxon>
        <taxon>Flavobacteriaceae</taxon>
        <taxon>Myroides</taxon>
    </lineage>
</organism>
<dbReference type="InterPro" id="IPR003593">
    <property type="entry name" value="AAA+_ATPase"/>
</dbReference>
<keyword evidence="7 9" id="KW-1133">Transmembrane helix</keyword>
<evidence type="ECO:0000256" key="1">
    <source>
        <dbReference type="ARBA" id="ARBA00004651"/>
    </source>
</evidence>
<evidence type="ECO:0000256" key="5">
    <source>
        <dbReference type="ARBA" id="ARBA00022741"/>
    </source>
</evidence>
<dbReference type="RefSeq" id="WP_038987401.1">
    <property type="nucleotide sequence ID" value="NZ_JWJO01000047.1"/>
</dbReference>
<name>A0A163XC19_9FLAO</name>
<dbReference type="PROSITE" id="PS50929">
    <property type="entry name" value="ABC_TM1F"/>
    <property type="match status" value="1"/>
</dbReference>
<dbReference type="EMBL" id="LQNU01000068">
    <property type="protein sequence ID" value="KZE77661.1"/>
    <property type="molecule type" value="Genomic_DNA"/>
</dbReference>
<evidence type="ECO:0000256" key="6">
    <source>
        <dbReference type="ARBA" id="ARBA00022840"/>
    </source>
</evidence>
<keyword evidence="6 12" id="KW-0067">ATP-binding</keyword>
<protein>
    <submittedName>
        <fullName evidence="12">ABC transporter ATP-binding protein</fullName>
    </submittedName>
</protein>
<dbReference type="PROSITE" id="PS50893">
    <property type="entry name" value="ABC_TRANSPORTER_2"/>
    <property type="match status" value="1"/>
</dbReference>
<keyword evidence="8 9" id="KW-0472">Membrane</keyword>
<dbReference type="Gene3D" id="3.40.50.300">
    <property type="entry name" value="P-loop containing nucleotide triphosphate hydrolases"/>
    <property type="match status" value="1"/>
</dbReference>
<dbReference type="InterPro" id="IPR017871">
    <property type="entry name" value="ABC_transporter-like_CS"/>
</dbReference>
<dbReference type="SUPFAM" id="SSF52540">
    <property type="entry name" value="P-loop containing nucleoside triphosphate hydrolases"/>
    <property type="match status" value="1"/>
</dbReference>
<feature type="transmembrane region" description="Helical" evidence="9">
    <location>
        <begin position="138"/>
        <end position="162"/>
    </location>
</feature>
<dbReference type="PANTHER" id="PTHR24221:SF397">
    <property type="entry name" value="ABC TRANSPORTER, ATP-BINDING TRANSMEMBRANE PROTEIN"/>
    <property type="match status" value="1"/>
</dbReference>
<dbReference type="CDD" id="cd07346">
    <property type="entry name" value="ABC_6TM_exporters"/>
    <property type="match status" value="1"/>
</dbReference>
<evidence type="ECO:0000256" key="8">
    <source>
        <dbReference type="ARBA" id="ARBA00023136"/>
    </source>
</evidence>
<keyword evidence="13" id="KW-1185">Reference proteome</keyword>
<dbReference type="InterPro" id="IPR039421">
    <property type="entry name" value="Type_1_exporter"/>
</dbReference>
<evidence type="ECO:0000256" key="4">
    <source>
        <dbReference type="ARBA" id="ARBA00022692"/>
    </source>
</evidence>
<evidence type="ECO:0000313" key="12">
    <source>
        <dbReference type="EMBL" id="KZE77661.1"/>
    </source>
</evidence>
<feature type="transmembrane region" description="Helical" evidence="9">
    <location>
        <begin position="168"/>
        <end position="187"/>
    </location>
</feature>
<feature type="transmembrane region" description="Helical" evidence="9">
    <location>
        <begin position="34"/>
        <end position="55"/>
    </location>
</feature>
<keyword evidence="3" id="KW-1003">Cell membrane</keyword>
<evidence type="ECO:0000256" key="9">
    <source>
        <dbReference type="SAM" id="Phobius"/>
    </source>
</evidence>
<feature type="domain" description="ABC transmembrane type-1" evidence="11">
    <location>
        <begin position="33"/>
        <end position="313"/>
    </location>
</feature>
<gene>
    <name evidence="12" type="ORF">AV926_14000</name>
</gene>
<dbReference type="FunFam" id="3.40.50.300:FF:000221">
    <property type="entry name" value="Multidrug ABC transporter ATP-binding protein"/>
    <property type="match status" value="1"/>
</dbReference>
<dbReference type="PROSITE" id="PS00211">
    <property type="entry name" value="ABC_TRANSPORTER_1"/>
    <property type="match status" value="1"/>
</dbReference>
<dbReference type="SMART" id="SM00382">
    <property type="entry name" value="AAA"/>
    <property type="match status" value="1"/>
</dbReference>
<dbReference type="InterPro" id="IPR011527">
    <property type="entry name" value="ABC1_TM_dom"/>
</dbReference>
<evidence type="ECO:0000259" key="11">
    <source>
        <dbReference type="PROSITE" id="PS50929"/>
    </source>
</evidence>
<dbReference type="OrthoDB" id="9762778at2"/>
<feature type="domain" description="ABC transporter" evidence="10">
    <location>
        <begin position="344"/>
        <end position="579"/>
    </location>
</feature>
<evidence type="ECO:0000256" key="2">
    <source>
        <dbReference type="ARBA" id="ARBA00022448"/>
    </source>
</evidence>
<dbReference type="GO" id="GO:0034040">
    <property type="term" value="F:ATPase-coupled lipid transmembrane transporter activity"/>
    <property type="evidence" value="ECO:0007669"/>
    <property type="project" value="TreeGrafter"/>
</dbReference>
<keyword evidence="5" id="KW-0547">Nucleotide-binding</keyword>
<dbReference type="GO" id="GO:0005886">
    <property type="term" value="C:plasma membrane"/>
    <property type="evidence" value="ECO:0007669"/>
    <property type="project" value="UniProtKB-SubCell"/>
</dbReference>
<dbReference type="InterPro" id="IPR027417">
    <property type="entry name" value="P-loop_NTPase"/>
</dbReference>
<dbReference type="AlphaFoldDB" id="A0A163XC19"/>
<reference evidence="12 13" key="1">
    <citation type="submission" date="2016-01" db="EMBL/GenBank/DDBJ databases">
        <title>Whole genome sequencing of Myroides marinus L41.</title>
        <authorList>
            <person name="Hong K.W."/>
        </authorList>
    </citation>
    <scope>NUCLEOTIDE SEQUENCE [LARGE SCALE GENOMIC DNA]</scope>
    <source>
        <strain evidence="12 13">L41</strain>
    </source>
</reference>
<evidence type="ECO:0000259" key="10">
    <source>
        <dbReference type="PROSITE" id="PS50893"/>
    </source>
</evidence>
<evidence type="ECO:0000256" key="7">
    <source>
        <dbReference type="ARBA" id="ARBA00022989"/>
    </source>
</evidence>
<dbReference type="InterPro" id="IPR003439">
    <property type="entry name" value="ABC_transporter-like_ATP-bd"/>
</dbReference>
<keyword evidence="2" id="KW-0813">Transport</keyword>
<comment type="caution">
    <text evidence="12">The sequence shown here is derived from an EMBL/GenBank/DDBJ whole genome shotgun (WGS) entry which is preliminary data.</text>
</comment>
<evidence type="ECO:0000313" key="13">
    <source>
        <dbReference type="Proteomes" id="UP000076630"/>
    </source>
</evidence>
<dbReference type="InterPro" id="IPR036640">
    <property type="entry name" value="ABC1_TM_sf"/>
</dbReference>
<keyword evidence="4 9" id="KW-0812">Transmembrane</keyword>
<dbReference type="GO" id="GO:0016887">
    <property type="term" value="F:ATP hydrolysis activity"/>
    <property type="evidence" value="ECO:0007669"/>
    <property type="project" value="InterPro"/>
</dbReference>